<feature type="transmembrane region" description="Helical" evidence="7">
    <location>
        <begin position="125"/>
        <end position="148"/>
    </location>
</feature>
<feature type="transmembrane region" description="Helical" evidence="7">
    <location>
        <begin position="41"/>
        <end position="59"/>
    </location>
</feature>
<evidence type="ECO:0000313" key="10">
    <source>
        <dbReference type="Proteomes" id="UP001597327"/>
    </source>
</evidence>
<comment type="caution">
    <text evidence="9">The sequence shown here is derived from an EMBL/GenBank/DDBJ whole genome shotgun (WGS) entry which is preliminary data.</text>
</comment>
<dbReference type="InterPro" id="IPR035906">
    <property type="entry name" value="MetI-like_sf"/>
</dbReference>
<keyword evidence="5 7" id="KW-1133">Transmembrane helix</keyword>
<feature type="domain" description="ABC transmembrane type-1" evidence="8">
    <location>
        <begin position="90"/>
        <end position="274"/>
    </location>
</feature>
<feature type="transmembrane region" description="Helical" evidence="7">
    <location>
        <begin position="208"/>
        <end position="236"/>
    </location>
</feature>
<evidence type="ECO:0000256" key="4">
    <source>
        <dbReference type="ARBA" id="ARBA00022692"/>
    </source>
</evidence>
<dbReference type="Gene3D" id="1.10.3720.10">
    <property type="entry name" value="MetI-like"/>
    <property type="match status" value="1"/>
</dbReference>
<dbReference type="EMBL" id="JBHUFA010000013">
    <property type="protein sequence ID" value="MFD1697026.1"/>
    <property type="molecule type" value="Genomic_DNA"/>
</dbReference>
<dbReference type="PANTHER" id="PTHR30151">
    <property type="entry name" value="ALKANE SULFONATE ABC TRANSPORTER-RELATED, MEMBRANE SUBUNIT"/>
    <property type="match status" value="1"/>
</dbReference>
<evidence type="ECO:0000256" key="1">
    <source>
        <dbReference type="ARBA" id="ARBA00004651"/>
    </source>
</evidence>
<dbReference type="InterPro" id="IPR000515">
    <property type="entry name" value="MetI-like"/>
</dbReference>
<dbReference type="PROSITE" id="PS50928">
    <property type="entry name" value="ABC_TM1"/>
    <property type="match status" value="1"/>
</dbReference>
<keyword evidence="2 7" id="KW-0813">Transport</keyword>
<dbReference type="Pfam" id="PF00528">
    <property type="entry name" value="BPD_transp_1"/>
    <property type="match status" value="1"/>
</dbReference>
<evidence type="ECO:0000256" key="5">
    <source>
        <dbReference type="ARBA" id="ARBA00022989"/>
    </source>
</evidence>
<protein>
    <submittedName>
        <fullName evidence="9">ABC transporter permease</fullName>
    </submittedName>
</protein>
<dbReference type="CDD" id="cd06261">
    <property type="entry name" value="TM_PBP2"/>
    <property type="match status" value="1"/>
</dbReference>
<feature type="transmembrane region" description="Helical" evidence="7">
    <location>
        <begin position="256"/>
        <end position="282"/>
    </location>
</feature>
<feature type="transmembrane region" description="Helical" evidence="7">
    <location>
        <begin position="154"/>
        <end position="172"/>
    </location>
</feature>
<keyword evidence="10" id="KW-1185">Reference proteome</keyword>
<keyword evidence="4 7" id="KW-0812">Transmembrane</keyword>
<comment type="subcellular location">
    <subcellularLocation>
        <location evidence="1 7">Cell membrane</location>
        <topology evidence="1 7">Multi-pass membrane protein</topology>
    </subcellularLocation>
</comment>
<evidence type="ECO:0000256" key="3">
    <source>
        <dbReference type="ARBA" id="ARBA00022475"/>
    </source>
</evidence>
<sequence>MSTVTPATAASAESAHAPAELDEPAPVFVARDSRTEQIVKILIPTVMLAALVALWAWYVKAYEVPHYILPSPWRVAESLIKDWGTLSAALLITLKITFTALGMALVGGVGLAILMSQSRWVELALYPYAVILQVTPIVAIAPLILIYAPTTQSALLICAWLVAFFPVLSNTTQGLKSTDHNLLNLFEMYGANRWQTLIHLKLPSALPYFLAGLRIAGGLALIAAVVAEFAAGSAGAQSGLAYRLLESQFRLNIPRLFAALILLSVTGVIIFAMTSVVSHLLLRKWHESALKREN</sequence>
<gene>
    <name evidence="9" type="ORF">ACFSC7_16020</name>
</gene>
<reference evidence="10" key="1">
    <citation type="journal article" date="2019" name="Int. J. Syst. Evol. Microbiol.">
        <title>The Global Catalogue of Microorganisms (GCM) 10K type strain sequencing project: providing services to taxonomists for standard genome sequencing and annotation.</title>
        <authorList>
            <consortium name="The Broad Institute Genomics Platform"/>
            <consortium name="The Broad Institute Genome Sequencing Center for Infectious Disease"/>
            <person name="Wu L."/>
            <person name="Ma J."/>
        </authorList>
    </citation>
    <scope>NUCLEOTIDE SEQUENCE [LARGE SCALE GENOMIC DNA]</scope>
    <source>
        <strain evidence="10">JCM 3369</strain>
    </source>
</reference>
<name>A0ABW4K1Z4_9HYPH</name>
<keyword evidence="3" id="KW-1003">Cell membrane</keyword>
<evidence type="ECO:0000259" key="8">
    <source>
        <dbReference type="PROSITE" id="PS50928"/>
    </source>
</evidence>
<evidence type="ECO:0000313" key="9">
    <source>
        <dbReference type="EMBL" id="MFD1697026.1"/>
    </source>
</evidence>
<evidence type="ECO:0000256" key="6">
    <source>
        <dbReference type="ARBA" id="ARBA00023136"/>
    </source>
</evidence>
<dbReference type="SUPFAM" id="SSF161098">
    <property type="entry name" value="MetI-like"/>
    <property type="match status" value="1"/>
</dbReference>
<dbReference type="PANTHER" id="PTHR30151:SF41">
    <property type="entry name" value="ABC TRANSPORTER PERMEASE PROTEIN"/>
    <property type="match status" value="1"/>
</dbReference>
<proteinExistence type="inferred from homology"/>
<keyword evidence="6 7" id="KW-0472">Membrane</keyword>
<evidence type="ECO:0000256" key="7">
    <source>
        <dbReference type="RuleBase" id="RU363032"/>
    </source>
</evidence>
<dbReference type="RefSeq" id="WP_149894172.1">
    <property type="nucleotide sequence ID" value="NZ_JBHUFA010000013.1"/>
</dbReference>
<accession>A0ABW4K1Z4</accession>
<organism evidence="9 10">
    <name type="scientific">Roseibium aestuarii</name>
    <dbReference type="NCBI Taxonomy" id="2600299"/>
    <lineage>
        <taxon>Bacteria</taxon>
        <taxon>Pseudomonadati</taxon>
        <taxon>Pseudomonadota</taxon>
        <taxon>Alphaproteobacteria</taxon>
        <taxon>Hyphomicrobiales</taxon>
        <taxon>Stappiaceae</taxon>
        <taxon>Roseibium</taxon>
    </lineage>
</organism>
<feature type="transmembrane region" description="Helical" evidence="7">
    <location>
        <begin position="88"/>
        <end position="113"/>
    </location>
</feature>
<evidence type="ECO:0000256" key="2">
    <source>
        <dbReference type="ARBA" id="ARBA00022448"/>
    </source>
</evidence>
<comment type="similarity">
    <text evidence="7">Belongs to the binding-protein-dependent transport system permease family.</text>
</comment>
<dbReference type="Proteomes" id="UP001597327">
    <property type="component" value="Unassembled WGS sequence"/>
</dbReference>